<protein>
    <recommendedName>
        <fullName evidence="9">Globin domain-containing protein</fullName>
    </recommendedName>
</protein>
<keyword evidence="2 7" id="KW-0813">Transport</keyword>
<feature type="signal peptide" evidence="8">
    <location>
        <begin position="1"/>
        <end position="24"/>
    </location>
</feature>
<accession>A0ABP0GWA7</accession>
<dbReference type="InterPro" id="IPR009050">
    <property type="entry name" value="Globin-like_sf"/>
</dbReference>
<name>A0ABP0GWA7_CLALP</name>
<keyword evidence="8" id="KW-0732">Signal</keyword>
<dbReference type="PANTHER" id="PTHR46458">
    <property type="entry name" value="BLR2807 PROTEIN"/>
    <property type="match status" value="1"/>
</dbReference>
<evidence type="ECO:0000313" key="11">
    <source>
        <dbReference type="Proteomes" id="UP001642483"/>
    </source>
</evidence>
<evidence type="ECO:0000313" key="10">
    <source>
        <dbReference type="EMBL" id="CAK8696011.1"/>
    </source>
</evidence>
<reference evidence="10 11" key="1">
    <citation type="submission" date="2024-02" db="EMBL/GenBank/DDBJ databases">
        <authorList>
            <person name="Daric V."/>
            <person name="Darras S."/>
        </authorList>
    </citation>
    <scope>NUCLEOTIDE SEQUENCE [LARGE SCALE GENOMIC DNA]</scope>
</reference>
<evidence type="ECO:0000256" key="4">
    <source>
        <dbReference type="ARBA" id="ARBA00022621"/>
    </source>
</evidence>
<dbReference type="Proteomes" id="UP001642483">
    <property type="component" value="Unassembled WGS sequence"/>
</dbReference>
<keyword evidence="3 7" id="KW-0349">Heme</keyword>
<comment type="caution">
    <text evidence="10">The sequence shown here is derived from an EMBL/GenBank/DDBJ whole genome shotgun (WGS) entry which is preliminary data.</text>
</comment>
<keyword evidence="11" id="KW-1185">Reference proteome</keyword>
<evidence type="ECO:0000256" key="7">
    <source>
        <dbReference type="RuleBase" id="RU000356"/>
    </source>
</evidence>
<dbReference type="InterPro" id="IPR044399">
    <property type="entry name" value="Mb-like_M"/>
</dbReference>
<dbReference type="InterPro" id="IPR000971">
    <property type="entry name" value="Globin"/>
</dbReference>
<proteinExistence type="inferred from homology"/>
<feature type="domain" description="Globin" evidence="9">
    <location>
        <begin position="135"/>
        <end position="288"/>
    </location>
</feature>
<evidence type="ECO:0000256" key="2">
    <source>
        <dbReference type="ARBA" id="ARBA00022448"/>
    </source>
</evidence>
<dbReference type="SUPFAM" id="SSF57302">
    <property type="entry name" value="Snake toxin-like"/>
    <property type="match status" value="1"/>
</dbReference>
<dbReference type="InterPro" id="IPR050532">
    <property type="entry name" value="Globin-like_OT"/>
</dbReference>
<keyword evidence="5" id="KW-0479">Metal-binding</keyword>
<organism evidence="10 11">
    <name type="scientific">Clavelina lepadiformis</name>
    <name type="common">Light-bulb sea squirt</name>
    <name type="synonym">Ascidia lepadiformis</name>
    <dbReference type="NCBI Taxonomy" id="159417"/>
    <lineage>
        <taxon>Eukaryota</taxon>
        <taxon>Metazoa</taxon>
        <taxon>Chordata</taxon>
        <taxon>Tunicata</taxon>
        <taxon>Ascidiacea</taxon>
        <taxon>Aplousobranchia</taxon>
        <taxon>Clavelinidae</taxon>
        <taxon>Clavelina</taxon>
    </lineage>
</organism>
<evidence type="ECO:0000259" key="9">
    <source>
        <dbReference type="PROSITE" id="PS01033"/>
    </source>
</evidence>
<evidence type="ECO:0000256" key="5">
    <source>
        <dbReference type="ARBA" id="ARBA00022723"/>
    </source>
</evidence>
<sequence>MQGITMKLALFFCALTTVYRITDGINCFVCEDEVNTQQCLNSGELKSCEPGEVCLNEVRRKGDGIRITKRCKQPTACQNNYLQNDNGVVHQCNARNPNFVCRCCCLTDECNAASLPCVGGYPDDSISEPQRSEQLFSDDEVNTLRYSWNDLVPFGLDTVGLLILRRLFNDYPQTRQLFPSLDIPQDELLSLEQLSENPLVVLHAERVANAVDNIIAILEEPEILVEFLTWLGERHAAYGVEPINFEYMGHVILNTIQDTFELQDDSEILSAWAKAYGAIRQVIVDTIRSSIKEEPYKPAE</sequence>
<comment type="similarity">
    <text evidence="1 7">Belongs to the globin family.</text>
</comment>
<feature type="chain" id="PRO_5046222834" description="Globin domain-containing protein" evidence="8">
    <location>
        <begin position="25"/>
        <end position="300"/>
    </location>
</feature>
<dbReference type="InterPro" id="IPR045860">
    <property type="entry name" value="Snake_toxin-like_sf"/>
</dbReference>
<dbReference type="Pfam" id="PF00042">
    <property type="entry name" value="Globin"/>
    <property type="match status" value="1"/>
</dbReference>
<evidence type="ECO:0000256" key="1">
    <source>
        <dbReference type="ARBA" id="ARBA00008705"/>
    </source>
</evidence>
<dbReference type="PANTHER" id="PTHR46458:SF1">
    <property type="entry name" value="GEO09476P1"/>
    <property type="match status" value="1"/>
</dbReference>
<dbReference type="SUPFAM" id="SSF46458">
    <property type="entry name" value="Globin-like"/>
    <property type="match status" value="1"/>
</dbReference>
<evidence type="ECO:0000256" key="8">
    <source>
        <dbReference type="SAM" id="SignalP"/>
    </source>
</evidence>
<evidence type="ECO:0000256" key="3">
    <source>
        <dbReference type="ARBA" id="ARBA00022617"/>
    </source>
</evidence>
<dbReference type="InterPro" id="IPR012292">
    <property type="entry name" value="Globin/Proto"/>
</dbReference>
<dbReference type="PROSITE" id="PS01033">
    <property type="entry name" value="GLOBIN"/>
    <property type="match status" value="1"/>
</dbReference>
<evidence type="ECO:0000256" key="6">
    <source>
        <dbReference type="ARBA" id="ARBA00023004"/>
    </source>
</evidence>
<dbReference type="EMBL" id="CAWYQH010000152">
    <property type="protein sequence ID" value="CAK8696011.1"/>
    <property type="molecule type" value="Genomic_DNA"/>
</dbReference>
<keyword evidence="4 7" id="KW-0561">Oxygen transport</keyword>
<dbReference type="CDD" id="cd23539">
    <property type="entry name" value="TFP_LU_ECD_CinHb4_like"/>
    <property type="match status" value="1"/>
</dbReference>
<gene>
    <name evidence="10" type="ORF">CVLEPA_LOCUS29207</name>
</gene>
<dbReference type="Gene3D" id="1.10.490.10">
    <property type="entry name" value="Globins"/>
    <property type="match status" value="1"/>
</dbReference>
<keyword evidence="6" id="KW-0408">Iron</keyword>
<dbReference type="CDD" id="cd01040">
    <property type="entry name" value="Mb-like"/>
    <property type="match status" value="1"/>
</dbReference>